<accession>F9DVX0</accession>
<comment type="caution">
    <text evidence="3">The sequence shown here is derived from an EMBL/GenBank/DDBJ whole genome shotgun (WGS) entry which is preliminary data.</text>
</comment>
<dbReference type="Gene3D" id="3.30.70.100">
    <property type="match status" value="1"/>
</dbReference>
<dbReference type="NCBIfam" id="NF001135">
    <property type="entry name" value="PRK00142.1-3"/>
    <property type="match status" value="1"/>
</dbReference>
<evidence type="ECO:0000313" key="4">
    <source>
        <dbReference type="Proteomes" id="UP000005316"/>
    </source>
</evidence>
<dbReference type="InterPro" id="IPR022111">
    <property type="entry name" value="Rhodanese_C"/>
</dbReference>
<dbReference type="PANTHER" id="PTHR43268">
    <property type="entry name" value="THIOSULFATE SULFURTRANSFERASE/RHODANESE-LIKE DOMAIN-CONTAINING PROTEIN 2"/>
    <property type="match status" value="1"/>
</dbReference>
<evidence type="ECO:0000256" key="1">
    <source>
        <dbReference type="HAMAP-Rule" id="MF_00469"/>
    </source>
</evidence>
<dbReference type="STRING" id="759851.SAMN04244570_1158"/>
<dbReference type="EMBL" id="AFPZ01000095">
    <property type="protein sequence ID" value="EGQ22351.1"/>
    <property type="molecule type" value="Genomic_DNA"/>
</dbReference>
<dbReference type="PANTHER" id="PTHR43268:SF3">
    <property type="entry name" value="RHODANESE-LIKE DOMAIN-CONTAINING PROTEIN 7-RELATED"/>
    <property type="match status" value="1"/>
</dbReference>
<dbReference type="Pfam" id="PF00581">
    <property type="entry name" value="Rhodanese"/>
    <property type="match status" value="1"/>
</dbReference>
<dbReference type="GO" id="GO:0016705">
    <property type="term" value="F:oxidoreductase activity, acting on paired donors, with incorporation or reduction of molecular oxygen"/>
    <property type="evidence" value="ECO:0007669"/>
    <property type="project" value="UniProtKB-UniRule"/>
</dbReference>
<name>F9DVX0_9BACL</name>
<comment type="function">
    <text evidence="1">Catalyzes oxygen-dependent 5-hydroxyuridine (ho5U) modification at position 34 in tRNAs.</text>
</comment>
<dbReference type="eggNOG" id="COG1054">
    <property type="taxonomic scope" value="Bacteria"/>
</dbReference>
<dbReference type="HAMAP" id="MF_00469">
    <property type="entry name" value="TrhO"/>
    <property type="match status" value="1"/>
</dbReference>
<dbReference type="Gene3D" id="3.40.250.10">
    <property type="entry name" value="Rhodanese-like domain"/>
    <property type="match status" value="1"/>
</dbReference>
<dbReference type="Pfam" id="PF12368">
    <property type="entry name" value="Rhodanese_C"/>
    <property type="match status" value="1"/>
</dbReference>
<dbReference type="InterPro" id="IPR036873">
    <property type="entry name" value="Rhodanese-like_dom_sf"/>
</dbReference>
<dbReference type="AlphaFoldDB" id="F9DVX0"/>
<keyword evidence="1" id="KW-0560">Oxidoreductase</keyword>
<comment type="catalytic activity">
    <reaction evidence="1">
        <text>uridine(34) in tRNA + AH2 + O2 = 5-hydroxyuridine(34) in tRNA + A + H2O</text>
        <dbReference type="Rhea" id="RHEA:64224"/>
        <dbReference type="Rhea" id="RHEA-COMP:11727"/>
        <dbReference type="Rhea" id="RHEA-COMP:13381"/>
        <dbReference type="ChEBI" id="CHEBI:13193"/>
        <dbReference type="ChEBI" id="CHEBI:15377"/>
        <dbReference type="ChEBI" id="CHEBI:15379"/>
        <dbReference type="ChEBI" id="CHEBI:17499"/>
        <dbReference type="ChEBI" id="CHEBI:65315"/>
        <dbReference type="ChEBI" id="CHEBI:136877"/>
    </reaction>
</comment>
<dbReference type="Pfam" id="PF17773">
    <property type="entry name" value="UPF0176_N"/>
    <property type="match status" value="1"/>
</dbReference>
<dbReference type="GO" id="GO:0006400">
    <property type="term" value="P:tRNA modification"/>
    <property type="evidence" value="ECO:0007669"/>
    <property type="project" value="UniProtKB-UniRule"/>
</dbReference>
<dbReference type="HOGENOM" id="CLU_038878_1_0_9"/>
<evidence type="ECO:0000313" key="3">
    <source>
        <dbReference type="EMBL" id="EGQ22351.1"/>
    </source>
</evidence>
<organism evidence="3 4">
    <name type="scientific">Sporosarcina newyorkensis 2681</name>
    <dbReference type="NCBI Taxonomy" id="1027292"/>
    <lineage>
        <taxon>Bacteria</taxon>
        <taxon>Bacillati</taxon>
        <taxon>Bacillota</taxon>
        <taxon>Bacilli</taxon>
        <taxon>Bacillales</taxon>
        <taxon>Caryophanaceae</taxon>
        <taxon>Sporosarcina</taxon>
    </lineage>
</organism>
<protein>
    <recommendedName>
        <fullName evidence="1">tRNA uridine(34) hydroxylase</fullName>
        <ecNumber evidence="1">1.14.-.-</ecNumber>
    </recommendedName>
    <alternativeName>
        <fullName evidence="1">tRNA hydroxylation protein O</fullName>
    </alternativeName>
</protein>
<keyword evidence="1" id="KW-0819">tRNA processing</keyword>
<feature type="domain" description="Rhodanese" evidence="2">
    <location>
        <begin position="155"/>
        <end position="246"/>
    </location>
</feature>
<sequence>MQGELTISFDTHRSRLLSIAKRKQKAVIKMEKNEYRVLLFYKYVHVENPEEFAAEHLAFCKETGLKGRILVGEEGINGTCSGTIEQTDAYMEHMKADPRFADIWFKIDETDGHAFKKMHVRHRPEIVNLSLPEDVNPLELTGEYLEPEQFLEQMQDENTVVLDARNDYEYDLGHFRGAIRPDIENFRDLPEWVLENKEQLEGKKILAYCTGGIRCEKFTGWLKREGFEDVAHLHGGIVSYGKDPVAKGQLWDGQCYVFDERIAVPINQVEHVVVGRDHFDGTPCERYVNCANPECNAKILCSEENEHVYMRSCSDECRVHPRNRYFVEHDLTVEEFNDRLAKIEALRLEETVS</sequence>
<evidence type="ECO:0000259" key="2">
    <source>
        <dbReference type="PROSITE" id="PS50206"/>
    </source>
</evidence>
<gene>
    <name evidence="1" type="primary">trhO</name>
    <name evidence="3" type="ORF">HMPREF9372_2951</name>
</gene>
<dbReference type="InterPro" id="IPR040503">
    <property type="entry name" value="TRHO_N"/>
</dbReference>
<dbReference type="SMART" id="SM00450">
    <property type="entry name" value="RHOD"/>
    <property type="match status" value="1"/>
</dbReference>
<dbReference type="SUPFAM" id="SSF52821">
    <property type="entry name" value="Rhodanese/Cell cycle control phosphatase"/>
    <property type="match status" value="1"/>
</dbReference>
<dbReference type="PROSITE" id="PS50206">
    <property type="entry name" value="RHODANESE_3"/>
    <property type="match status" value="1"/>
</dbReference>
<reference evidence="3 4" key="1">
    <citation type="submission" date="2011-04" db="EMBL/GenBank/DDBJ databases">
        <authorList>
            <person name="Muzny D."/>
            <person name="Qin X."/>
            <person name="Deng J."/>
            <person name="Jiang H."/>
            <person name="Liu Y."/>
            <person name="Qu J."/>
            <person name="Song X.-Z."/>
            <person name="Zhang L."/>
            <person name="Thornton R."/>
            <person name="Coyle M."/>
            <person name="Francisco L."/>
            <person name="Jackson L."/>
            <person name="Javaid M."/>
            <person name="Korchina V."/>
            <person name="Kovar C."/>
            <person name="Mata R."/>
            <person name="Mathew T."/>
            <person name="Ngo R."/>
            <person name="Nguyen L."/>
            <person name="Nguyen N."/>
            <person name="Okwuonu G."/>
            <person name="Ongeri F."/>
            <person name="Pham C."/>
            <person name="Simmons D."/>
            <person name="Wilczek-Boney K."/>
            <person name="Hale W."/>
            <person name="Jakkamsetti A."/>
            <person name="Pham P."/>
            <person name="Ruth R."/>
            <person name="San Lucas F."/>
            <person name="Warren J."/>
            <person name="Zhang J."/>
            <person name="Zhao Z."/>
            <person name="Zhou C."/>
            <person name="Zhu D."/>
            <person name="Lee S."/>
            <person name="Bess C."/>
            <person name="Blankenburg K."/>
            <person name="Forbes L."/>
            <person name="Fu Q."/>
            <person name="Gubbala S."/>
            <person name="Hirani K."/>
            <person name="Jayaseelan J.C."/>
            <person name="Lara F."/>
            <person name="Munidasa M."/>
            <person name="Palculict T."/>
            <person name="Patil S."/>
            <person name="Pu L.-L."/>
            <person name="Saada N."/>
            <person name="Tang L."/>
            <person name="Weissenberger G."/>
            <person name="Zhu Y."/>
            <person name="Hemphill L."/>
            <person name="Shang Y."/>
            <person name="Youmans B."/>
            <person name="Ayvaz T."/>
            <person name="Ross M."/>
            <person name="Santibanez J."/>
            <person name="Aqrawi P."/>
            <person name="Gross S."/>
            <person name="Joshi V."/>
            <person name="Fowler G."/>
            <person name="Nazareth L."/>
            <person name="Reid J."/>
            <person name="Worley K."/>
            <person name="Petrosino J."/>
            <person name="Highlander S."/>
            <person name="Gibbs R."/>
        </authorList>
    </citation>
    <scope>NUCLEOTIDE SEQUENCE [LARGE SCALE GENOMIC DNA]</scope>
    <source>
        <strain evidence="3 4">2681</strain>
    </source>
</reference>
<dbReference type="Proteomes" id="UP000005316">
    <property type="component" value="Unassembled WGS sequence"/>
</dbReference>
<dbReference type="EC" id="1.14.-.-" evidence="1"/>
<proteinExistence type="inferred from homology"/>
<comment type="similarity">
    <text evidence="1">Belongs to the TrhO family.</text>
</comment>
<dbReference type="InterPro" id="IPR020936">
    <property type="entry name" value="TrhO"/>
</dbReference>
<dbReference type="InterPro" id="IPR001763">
    <property type="entry name" value="Rhodanese-like_dom"/>
</dbReference>
<dbReference type="CDD" id="cd01518">
    <property type="entry name" value="RHOD_YceA"/>
    <property type="match status" value="1"/>
</dbReference>